<evidence type="ECO:0000313" key="2">
    <source>
        <dbReference type="EMBL" id="KAF6810693.1"/>
    </source>
</evidence>
<keyword evidence="3" id="KW-1185">Reference proteome</keyword>
<dbReference type="EMBL" id="WIGM01000842">
    <property type="protein sequence ID" value="KAF6810693.1"/>
    <property type="molecule type" value="Genomic_DNA"/>
</dbReference>
<evidence type="ECO:0000313" key="3">
    <source>
        <dbReference type="Proteomes" id="UP000639643"/>
    </source>
</evidence>
<evidence type="ECO:0000256" key="1">
    <source>
        <dbReference type="SAM" id="Phobius"/>
    </source>
</evidence>
<proteinExistence type="predicted"/>
<reference evidence="2" key="1">
    <citation type="journal article" date="2020" name="Phytopathology">
        <title>Genome Sequence Resources of Colletotrichum truncatum, C. plurivorum, C. musicola, and C. sojae: Four Species Pathogenic to Soybean (Glycine max).</title>
        <authorList>
            <person name="Rogerio F."/>
            <person name="Boufleur T.R."/>
            <person name="Ciampi-Guillardi M."/>
            <person name="Sukno S.A."/>
            <person name="Thon M.R."/>
            <person name="Massola Junior N.S."/>
            <person name="Baroncelli R."/>
        </authorList>
    </citation>
    <scope>NUCLEOTIDE SEQUENCE</scope>
    <source>
        <strain evidence="2">LFN0074</strain>
    </source>
</reference>
<dbReference type="PROSITE" id="PS51257">
    <property type="entry name" value="PROKAR_LIPOPROTEIN"/>
    <property type="match status" value="1"/>
</dbReference>
<accession>A0A8H6MWC5</accession>
<name>A0A8H6MWC5_9PEZI</name>
<gene>
    <name evidence="2" type="ORF">CMUS01_13411</name>
</gene>
<feature type="transmembrane region" description="Helical" evidence="1">
    <location>
        <begin position="399"/>
        <end position="417"/>
    </location>
</feature>
<comment type="caution">
    <text evidence="2">The sequence shown here is derived from an EMBL/GenBank/DDBJ whole genome shotgun (WGS) entry which is preliminary data.</text>
</comment>
<organism evidence="2 3">
    <name type="scientific">Colletotrichum musicola</name>
    <dbReference type="NCBI Taxonomy" id="2175873"/>
    <lineage>
        <taxon>Eukaryota</taxon>
        <taxon>Fungi</taxon>
        <taxon>Dikarya</taxon>
        <taxon>Ascomycota</taxon>
        <taxon>Pezizomycotina</taxon>
        <taxon>Sordariomycetes</taxon>
        <taxon>Hypocreomycetidae</taxon>
        <taxon>Glomerellales</taxon>
        <taxon>Glomerellaceae</taxon>
        <taxon>Colletotrichum</taxon>
        <taxon>Colletotrichum orchidearum species complex</taxon>
    </lineage>
</organism>
<keyword evidence="1" id="KW-0812">Transmembrane</keyword>
<keyword evidence="1" id="KW-1133">Transmembrane helix</keyword>
<protein>
    <submittedName>
        <fullName evidence="2">Uncharacterized protein</fullName>
    </submittedName>
</protein>
<keyword evidence="1" id="KW-0472">Membrane</keyword>
<dbReference type="Proteomes" id="UP000639643">
    <property type="component" value="Unassembled WGS sequence"/>
</dbReference>
<dbReference type="AlphaFoldDB" id="A0A8H6MWC5"/>
<sequence length="592" mass="65119">MQRSQRHIDRTIGMLNVGAGIVSCQCRAMGVFECSVLPSMMAQDPVQPTATILMSTVPVRRQIAAASITIGTNRALEKYRILGGGFPPRRMVTLSRFKEFALAQTKFGLFGRLPPHTTALKAHPKGVLESMAVAVADAARDDLVSASSRVDVVVFVISPEWRTLVSVPGRSATASLLVSYHRRLLGERYYYDNKLPYLYLPAATCEFVEQVPRDGNVELLQMAEEETGDGAKAAQAKGERRSMSGVGFAIPRPDGVLVAQYTVHPRRRGWQVSMQSCIHSRAASSTERRHEKQARGADEVCLAVQIARYRLNRAGPRNGATPVVRDTARRRLAGRAGGKFMDGRLMFDAEAPLLVPGKCVCYVILTGSYGVFVLQQPSIANATRNTDTPAVRRTRQRSAVAGIILALCFCWALQLHYSTIAAAGAKGTPAALGPRQPPTGDQNRRDQNYCRSILTSWDGKLGAKERDWNRSSSSAVDVWLRLAVRTQRPASLGQAAELSHGVDAYYGKWLRIPRRDHARWVIAAVAWCLLAALTAKTLSKQAETVRFRDSRSHEAVDGVAVGWTDEPRPYYIVHALKLRIVVEYSPDDRGAD</sequence>